<evidence type="ECO:0000313" key="3">
    <source>
        <dbReference type="Proteomes" id="UP000325313"/>
    </source>
</evidence>
<name>A0A5B0SIS8_PUCGR</name>
<organism evidence="2 3">
    <name type="scientific">Puccinia graminis f. sp. tritici</name>
    <dbReference type="NCBI Taxonomy" id="56615"/>
    <lineage>
        <taxon>Eukaryota</taxon>
        <taxon>Fungi</taxon>
        <taxon>Dikarya</taxon>
        <taxon>Basidiomycota</taxon>
        <taxon>Pucciniomycotina</taxon>
        <taxon>Pucciniomycetes</taxon>
        <taxon>Pucciniales</taxon>
        <taxon>Pucciniaceae</taxon>
        <taxon>Puccinia</taxon>
    </lineage>
</organism>
<feature type="signal peptide" evidence="1">
    <location>
        <begin position="1"/>
        <end position="21"/>
    </location>
</feature>
<sequence>MFVLNSSLLVSSLINSSLLVASFSGTDPKSFLQGYFCSDLSNRFKQALCVHFCPYLNNQLNVAVIARKDHNL</sequence>
<evidence type="ECO:0000313" key="2">
    <source>
        <dbReference type="EMBL" id="KAA1137802.1"/>
    </source>
</evidence>
<dbReference type="EMBL" id="VDEP01000005">
    <property type="protein sequence ID" value="KAA1137802.1"/>
    <property type="molecule type" value="Genomic_DNA"/>
</dbReference>
<dbReference type="AlphaFoldDB" id="A0A5B0SIS8"/>
<dbReference type="Proteomes" id="UP000325313">
    <property type="component" value="Unassembled WGS sequence"/>
</dbReference>
<evidence type="ECO:0008006" key="4">
    <source>
        <dbReference type="Google" id="ProtNLM"/>
    </source>
</evidence>
<feature type="chain" id="PRO_5022933689" description="Secreted protein" evidence="1">
    <location>
        <begin position="22"/>
        <end position="72"/>
    </location>
</feature>
<gene>
    <name evidence="2" type="ORF">PGTUg99_020534</name>
</gene>
<protein>
    <recommendedName>
        <fullName evidence="4">Secreted protein</fullName>
    </recommendedName>
</protein>
<keyword evidence="1" id="KW-0732">Signal</keyword>
<reference evidence="2 3" key="1">
    <citation type="submission" date="2019-05" db="EMBL/GenBank/DDBJ databases">
        <title>Emergence of the Ug99 lineage of the wheat stem rust pathogen through somatic hybridization.</title>
        <authorList>
            <person name="Li F."/>
            <person name="Upadhyaya N.M."/>
            <person name="Sperschneider J."/>
            <person name="Matny O."/>
            <person name="Nguyen-Phuc H."/>
            <person name="Mago R."/>
            <person name="Raley C."/>
            <person name="Miller M.E."/>
            <person name="Silverstein K.A.T."/>
            <person name="Henningsen E."/>
            <person name="Hirsch C.D."/>
            <person name="Visser B."/>
            <person name="Pretorius Z.A."/>
            <person name="Steffenson B.J."/>
            <person name="Schwessinger B."/>
            <person name="Dodds P.N."/>
            <person name="Figueroa M."/>
        </authorList>
    </citation>
    <scope>NUCLEOTIDE SEQUENCE [LARGE SCALE GENOMIC DNA]</scope>
    <source>
        <strain evidence="2 3">Ug99</strain>
    </source>
</reference>
<accession>A0A5B0SIS8</accession>
<proteinExistence type="predicted"/>
<evidence type="ECO:0000256" key="1">
    <source>
        <dbReference type="SAM" id="SignalP"/>
    </source>
</evidence>
<comment type="caution">
    <text evidence="2">The sequence shown here is derived from an EMBL/GenBank/DDBJ whole genome shotgun (WGS) entry which is preliminary data.</text>
</comment>